<sequence length="171" mass="20331">MLIDRLVYIYCYLHLLIPLINFTLADCTLFQEETRLIRRLLNESTYLKRVRPSQEVVVDIRFVFNQIISMVEKEQIIVTNCFVDQKWTDPRLVWNPVEFKNITWIRIAATSVWYPDTFLYNTADNAGFLLPQDSQNMIVSFNGTVFWPLPLAQLRTRCRMTIKHFPFGNNF</sequence>
<dbReference type="Proteomes" id="UP000663842">
    <property type="component" value="Unassembled WGS sequence"/>
</dbReference>
<feature type="transmembrane region" description="Helical" evidence="11">
    <location>
        <begin position="6"/>
        <end position="30"/>
    </location>
</feature>
<evidence type="ECO:0000256" key="10">
    <source>
        <dbReference type="ARBA" id="ARBA00034099"/>
    </source>
</evidence>
<dbReference type="EMBL" id="CAJOBI010007918">
    <property type="protein sequence ID" value="CAF4098711.1"/>
    <property type="molecule type" value="Genomic_DNA"/>
</dbReference>
<name>A0A816RKS5_9BILA</name>
<dbReference type="PRINTS" id="PR00252">
    <property type="entry name" value="NRIONCHANNEL"/>
</dbReference>
<evidence type="ECO:0000256" key="8">
    <source>
        <dbReference type="ARBA" id="ARBA00023286"/>
    </source>
</evidence>
<dbReference type="GO" id="GO:0004888">
    <property type="term" value="F:transmembrane signaling receptor activity"/>
    <property type="evidence" value="ECO:0007669"/>
    <property type="project" value="InterPro"/>
</dbReference>
<dbReference type="GO" id="GO:0022848">
    <property type="term" value="F:acetylcholine-gated monoatomic cation-selective channel activity"/>
    <property type="evidence" value="ECO:0007669"/>
    <property type="project" value="InterPro"/>
</dbReference>
<evidence type="ECO:0000313" key="17">
    <source>
        <dbReference type="EMBL" id="CAF4098711.1"/>
    </source>
</evidence>
<dbReference type="PRINTS" id="PR00254">
    <property type="entry name" value="NICOTINICR"/>
</dbReference>
<dbReference type="Proteomes" id="UP000676336">
    <property type="component" value="Unassembled WGS sequence"/>
</dbReference>
<evidence type="ECO:0000313" key="15">
    <source>
        <dbReference type="EMBL" id="CAF3958296.1"/>
    </source>
</evidence>
<organism evidence="14 20">
    <name type="scientific">Rotaria magnacalcarata</name>
    <dbReference type="NCBI Taxonomy" id="392030"/>
    <lineage>
        <taxon>Eukaryota</taxon>
        <taxon>Metazoa</taxon>
        <taxon>Spiralia</taxon>
        <taxon>Gnathifera</taxon>
        <taxon>Rotifera</taxon>
        <taxon>Eurotatoria</taxon>
        <taxon>Bdelloidea</taxon>
        <taxon>Philodinida</taxon>
        <taxon>Philodinidae</taxon>
        <taxon>Rotaria</taxon>
    </lineage>
</organism>
<keyword evidence="7" id="KW-0675">Receptor</keyword>
<dbReference type="InterPro" id="IPR006202">
    <property type="entry name" value="Neur_chan_lig-bd"/>
</dbReference>
<dbReference type="Proteomes" id="UP000663834">
    <property type="component" value="Unassembled WGS sequence"/>
</dbReference>
<keyword evidence="3 11" id="KW-0812">Transmembrane</keyword>
<evidence type="ECO:0000313" key="14">
    <source>
        <dbReference type="EMBL" id="CAF2074612.1"/>
    </source>
</evidence>
<dbReference type="SUPFAM" id="SSF63712">
    <property type="entry name" value="Nicotinic receptor ligand binding domain-like"/>
    <property type="match status" value="1"/>
</dbReference>
<evidence type="ECO:0000256" key="7">
    <source>
        <dbReference type="ARBA" id="ARBA00023170"/>
    </source>
</evidence>
<dbReference type="EMBL" id="CAJOBJ010003243">
    <property type="protein sequence ID" value="CAF3958296.1"/>
    <property type="molecule type" value="Genomic_DNA"/>
</dbReference>
<keyword evidence="4" id="KW-0770">Synapse</keyword>
<comment type="caution">
    <text evidence="14">The sequence shown here is derived from an EMBL/GenBank/DDBJ whole genome shotgun (WGS) entry which is preliminary data.</text>
</comment>
<dbReference type="InterPro" id="IPR006201">
    <property type="entry name" value="Neur_channel"/>
</dbReference>
<evidence type="ECO:0000256" key="5">
    <source>
        <dbReference type="ARBA" id="ARBA00023065"/>
    </source>
</evidence>
<comment type="subcellular location">
    <subcellularLocation>
        <location evidence="10">Synaptic cell membrane</location>
        <topology evidence="10">Multi-pass membrane protein</topology>
    </subcellularLocation>
</comment>
<reference evidence="14" key="1">
    <citation type="submission" date="2021-02" db="EMBL/GenBank/DDBJ databases">
        <authorList>
            <person name="Nowell W R."/>
        </authorList>
    </citation>
    <scope>NUCLEOTIDE SEQUENCE</scope>
</reference>
<evidence type="ECO:0000313" key="20">
    <source>
        <dbReference type="Proteomes" id="UP000663887"/>
    </source>
</evidence>
<dbReference type="Pfam" id="PF02931">
    <property type="entry name" value="Neur_chan_LBD"/>
    <property type="match status" value="1"/>
</dbReference>
<evidence type="ECO:0000313" key="18">
    <source>
        <dbReference type="EMBL" id="CAF4122111.1"/>
    </source>
</evidence>
<protein>
    <recommendedName>
        <fullName evidence="12">Neurotransmitter-gated ion-channel ligand-binding domain-containing protein</fullName>
    </recommendedName>
</protein>
<evidence type="ECO:0000313" key="16">
    <source>
        <dbReference type="EMBL" id="CAF4019776.1"/>
    </source>
</evidence>
<evidence type="ECO:0000313" key="13">
    <source>
        <dbReference type="EMBL" id="CAF1458904.1"/>
    </source>
</evidence>
<dbReference type="AlphaFoldDB" id="A0A816RKS5"/>
<evidence type="ECO:0000259" key="12">
    <source>
        <dbReference type="Pfam" id="PF02931"/>
    </source>
</evidence>
<evidence type="ECO:0000256" key="3">
    <source>
        <dbReference type="ARBA" id="ARBA00022692"/>
    </source>
</evidence>
<evidence type="ECO:0000256" key="6">
    <source>
        <dbReference type="ARBA" id="ARBA00023136"/>
    </source>
</evidence>
<keyword evidence="8" id="KW-1071">Ligand-gated ion channel</keyword>
<evidence type="ECO:0000256" key="1">
    <source>
        <dbReference type="ARBA" id="ARBA00022448"/>
    </source>
</evidence>
<keyword evidence="1" id="KW-0813">Transport</keyword>
<keyword evidence="9" id="KW-0407">Ion channel</keyword>
<proteinExistence type="predicted"/>
<keyword evidence="19" id="KW-1185">Reference proteome</keyword>
<evidence type="ECO:0000256" key="4">
    <source>
        <dbReference type="ARBA" id="ARBA00023018"/>
    </source>
</evidence>
<dbReference type="EMBL" id="CAJNOW010005724">
    <property type="protein sequence ID" value="CAF1458904.1"/>
    <property type="molecule type" value="Genomic_DNA"/>
</dbReference>
<evidence type="ECO:0000256" key="2">
    <source>
        <dbReference type="ARBA" id="ARBA00022475"/>
    </source>
</evidence>
<evidence type="ECO:0000256" key="11">
    <source>
        <dbReference type="SAM" id="Phobius"/>
    </source>
</evidence>
<dbReference type="Proteomes" id="UP000663887">
    <property type="component" value="Unassembled WGS sequence"/>
</dbReference>
<dbReference type="InterPro" id="IPR036734">
    <property type="entry name" value="Neur_chan_lig-bd_sf"/>
</dbReference>
<dbReference type="EMBL" id="CAJNRG010005296">
    <property type="protein sequence ID" value="CAF2074612.1"/>
    <property type="molecule type" value="Genomic_DNA"/>
</dbReference>
<gene>
    <name evidence="15" type="ORF">GIL414_LOCUS9474</name>
    <name evidence="13" type="ORF">KQP761_LOCUS12399</name>
    <name evidence="18" type="ORF">OVN521_LOCUS22034</name>
    <name evidence="17" type="ORF">SMN809_LOCUS17234</name>
    <name evidence="16" type="ORF">UXM345_LOCUS17296</name>
    <name evidence="14" type="ORF">XDN619_LOCUS13308</name>
</gene>
<dbReference type="Proteomes" id="UP000663866">
    <property type="component" value="Unassembled WGS sequence"/>
</dbReference>
<evidence type="ECO:0000256" key="9">
    <source>
        <dbReference type="ARBA" id="ARBA00023303"/>
    </source>
</evidence>
<dbReference type="EMBL" id="CAJOBF010002229">
    <property type="protein sequence ID" value="CAF4019776.1"/>
    <property type="molecule type" value="Genomic_DNA"/>
</dbReference>
<dbReference type="GO" id="GO:0045211">
    <property type="term" value="C:postsynaptic membrane"/>
    <property type="evidence" value="ECO:0007669"/>
    <property type="project" value="InterPro"/>
</dbReference>
<feature type="domain" description="Neurotransmitter-gated ion-channel ligand-binding" evidence="12">
    <location>
        <begin position="33"/>
        <end position="167"/>
    </location>
</feature>
<keyword evidence="6 11" id="KW-0472">Membrane</keyword>
<accession>A0A816RKS5</accession>
<dbReference type="Gene3D" id="2.70.170.10">
    <property type="entry name" value="Neurotransmitter-gated ion-channel ligand-binding domain"/>
    <property type="match status" value="1"/>
</dbReference>
<dbReference type="EMBL" id="CAJOBG010004691">
    <property type="protein sequence ID" value="CAF4122111.1"/>
    <property type="molecule type" value="Genomic_DNA"/>
</dbReference>
<dbReference type="PANTHER" id="PTHR18945">
    <property type="entry name" value="NEUROTRANSMITTER GATED ION CHANNEL"/>
    <property type="match status" value="1"/>
</dbReference>
<dbReference type="InterPro" id="IPR002394">
    <property type="entry name" value="Nicotinic_acetylcholine_rcpt"/>
</dbReference>
<dbReference type="Proteomes" id="UP000681720">
    <property type="component" value="Unassembled WGS sequence"/>
</dbReference>
<keyword evidence="5" id="KW-0406">Ion transport</keyword>
<keyword evidence="2" id="KW-1003">Cell membrane</keyword>
<keyword evidence="11" id="KW-1133">Transmembrane helix</keyword>
<evidence type="ECO:0000313" key="19">
    <source>
        <dbReference type="Proteomes" id="UP000663866"/>
    </source>
</evidence>
<dbReference type="OrthoDB" id="5975154at2759"/>